<dbReference type="KEGG" id="vcr:VC395_1709"/>
<dbReference type="SUPFAM" id="SSF55073">
    <property type="entry name" value="Nucleotide cyclase"/>
    <property type="match status" value="1"/>
</dbReference>
<feature type="domain" description="GGDEF" evidence="3">
    <location>
        <begin position="291"/>
        <end position="416"/>
    </location>
</feature>
<name>A0A0H3ALR2_VIBC3</name>
<accession>A0A0H3ALR2</accession>
<dbReference type="CDD" id="cd01949">
    <property type="entry name" value="GGDEF"/>
    <property type="match status" value="1"/>
</dbReference>
<evidence type="ECO:0000259" key="3">
    <source>
        <dbReference type="PROSITE" id="PS50887"/>
    </source>
</evidence>
<evidence type="ECO:0000313" key="4">
    <source>
        <dbReference type="EMBL" id="ABQ21443.1"/>
    </source>
</evidence>
<dbReference type="SMART" id="SM00267">
    <property type="entry name" value="GGDEF"/>
    <property type="match status" value="1"/>
</dbReference>
<evidence type="ECO:0000256" key="1">
    <source>
        <dbReference type="ARBA" id="ARBA00001946"/>
    </source>
</evidence>
<feature type="transmembrane region" description="Helical" evidence="2">
    <location>
        <begin position="20"/>
        <end position="39"/>
    </location>
</feature>
<dbReference type="Proteomes" id="UP000000249">
    <property type="component" value="Chromosome 1"/>
</dbReference>
<dbReference type="AlphaFoldDB" id="A0A0H3ALR2"/>
<organism evidence="4 5">
    <name type="scientific">Vibrio cholerae serotype O1 (strain ATCC 39541 / Classical Ogawa 395 / O395)</name>
    <dbReference type="NCBI Taxonomy" id="345073"/>
    <lineage>
        <taxon>Bacteria</taxon>
        <taxon>Pseudomonadati</taxon>
        <taxon>Pseudomonadota</taxon>
        <taxon>Gammaproteobacteria</taxon>
        <taxon>Vibrionales</taxon>
        <taxon>Vibrionaceae</taxon>
        <taxon>Vibrio</taxon>
    </lineage>
</organism>
<dbReference type="PATRIC" id="fig|345073.21.peg.1653"/>
<dbReference type="OrthoDB" id="5845308at2"/>
<reference evidence="4 5" key="1">
    <citation type="submission" date="2007-03" db="EMBL/GenBank/DDBJ databases">
        <authorList>
            <person name="Heidelberg J."/>
        </authorList>
    </citation>
    <scope>NUCLEOTIDE SEQUENCE [LARGE SCALE GENOMIC DNA]</scope>
    <source>
        <strain evidence="5">ATCC 39541 / Classical Ogawa 395 / O395</strain>
    </source>
</reference>
<keyword evidence="2" id="KW-0812">Transmembrane</keyword>
<dbReference type="PROSITE" id="PS50887">
    <property type="entry name" value="GGDEF"/>
    <property type="match status" value="1"/>
</dbReference>
<dbReference type="FunFam" id="3.30.70.270:FF:000001">
    <property type="entry name" value="Diguanylate cyclase domain protein"/>
    <property type="match status" value="1"/>
</dbReference>
<dbReference type="PANTHER" id="PTHR46663">
    <property type="entry name" value="DIGUANYLATE CYCLASE DGCT-RELATED"/>
    <property type="match status" value="1"/>
</dbReference>
<protein>
    <submittedName>
        <fullName evidence="4">GGDEF family protein</fullName>
    </submittedName>
</protein>
<dbReference type="InterPro" id="IPR029787">
    <property type="entry name" value="Nucleotide_cyclase"/>
</dbReference>
<dbReference type="Pfam" id="PF00990">
    <property type="entry name" value="GGDEF"/>
    <property type="match status" value="1"/>
</dbReference>
<dbReference type="Gene3D" id="3.30.70.270">
    <property type="match status" value="1"/>
</dbReference>
<dbReference type="PANTHER" id="PTHR46663:SF4">
    <property type="entry name" value="DIGUANYLATE CYCLASE DGCT-RELATED"/>
    <property type="match status" value="1"/>
</dbReference>
<dbReference type="InterPro" id="IPR043128">
    <property type="entry name" value="Rev_trsase/Diguanyl_cyclase"/>
</dbReference>
<comment type="cofactor">
    <cofactor evidence="1">
        <name>Mg(2+)</name>
        <dbReference type="ChEBI" id="CHEBI:18420"/>
    </cofactor>
</comment>
<dbReference type="InterPro" id="IPR000160">
    <property type="entry name" value="GGDEF_dom"/>
</dbReference>
<evidence type="ECO:0000313" key="5">
    <source>
        <dbReference type="Proteomes" id="UP000000249"/>
    </source>
</evidence>
<dbReference type="NCBIfam" id="TIGR00254">
    <property type="entry name" value="GGDEF"/>
    <property type="match status" value="1"/>
</dbReference>
<keyword evidence="2" id="KW-0472">Membrane</keyword>
<gene>
    <name evidence="4" type="ordered locus">VC0395_A1195</name>
</gene>
<dbReference type="InterPro" id="IPR052163">
    <property type="entry name" value="DGC-Regulatory_Protein"/>
</dbReference>
<proteinExistence type="predicted"/>
<dbReference type="eggNOG" id="COG3706">
    <property type="taxonomic scope" value="Bacteria"/>
</dbReference>
<evidence type="ECO:0000256" key="2">
    <source>
        <dbReference type="SAM" id="Phobius"/>
    </source>
</evidence>
<dbReference type="EMBL" id="CP000627">
    <property type="protein sequence ID" value="ABQ21443.1"/>
    <property type="molecule type" value="Genomic_DNA"/>
</dbReference>
<keyword evidence="2" id="KW-1133">Transmembrane helix</keyword>
<sequence>MMDTDNRWRIALRSIRGELIIIGMIAVSIVLINTPKLLFEDKIHAYEKEQLQLTVELQKTRIDYASLILEHLETHSLTPQLQEFFNLYHGNLCVLDENSPQQCPLSIIDAVQSTTSASDFVASTSVNITFAEGSILFFQVQGKQIRVLWFNHASFWPAPQKNISLVLVRGNHIQFLDNPIAHYNALLNYTILRHRDDYGTLQFENMELSFLRWNLGEYQLISVFNDKVRLFNLIYWVMSASLTLLLTLTWFLTRLNLQKVAAQRHVYIDNLTRLNNRHFLNKISTKFIEHPHSIAAMIDIDHFKKINDQYGHITGDRILQAVASCLRKNVRDGDTIIRFGGEEFLLLFQAHSNKEAWYMLDRLRQRVKDDHSLYGTTISIGFTFIDGSLPAAISRADTALYQAKEAGRNQVVADSEKENDSAADLPIQC</sequence>
<feature type="transmembrane region" description="Helical" evidence="2">
    <location>
        <begin position="233"/>
        <end position="252"/>
    </location>
</feature>
<dbReference type="KEGG" id="vco:VC0395_A1195"/>
<dbReference type="GO" id="GO:0003824">
    <property type="term" value="F:catalytic activity"/>
    <property type="evidence" value="ECO:0007669"/>
    <property type="project" value="UniProtKB-ARBA"/>
</dbReference>